<protein>
    <recommendedName>
        <fullName evidence="3">Carboxylic ester hydrolase</fullName>
        <ecNumber evidence="3">3.1.1.-</ecNumber>
    </recommendedName>
</protein>
<proteinExistence type="inferred from homology"/>
<organism evidence="5 6">
    <name type="scientific">Exophiala dermatitidis</name>
    <name type="common">Black yeast-like fungus</name>
    <name type="synonym">Wangiella dermatitidis</name>
    <dbReference type="NCBI Taxonomy" id="5970"/>
    <lineage>
        <taxon>Eukaryota</taxon>
        <taxon>Fungi</taxon>
        <taxon>Dikarya</taxon>
        <taxon>Ascomycota</taxon>
        <taxon>Pezizomycotina</taxon>
        <taxon>Eurotiomycetes</taxon>
        <taxon>Chaetothyriomycetidae</taxon>
        <taxon>Chaetothyriales</taxon>
        <taxon>Herpotrichiellaceae</taxon>
        <taxon>Exophiala</taxon>
    </lineage>
</organism>
<dbReference type="EC" id="3.1.1.-" evidence="3"/>
<feature type="signal peptide" evidence="3">
    <location>
        <begin position="1"/>
        <end position="21"/>
    </location>
</feature>
<evidence type="ECO:0000256" key="3">
    <source>
        <dbReference type="RuleBase" id="RU361235"/>
    </source>
</evidence>
<dbReference type="Gene3D" id="3.40.50.1820">
    <property type="entry name" value="alpha/beta hydrolase"/>
    <property type="match status" value="1"/>
</dbReference>
<dbReference type="PANTHER" id="PTHR43918">
    <property type="entry name" value="ACETYLCHOLINESTERASE"/>
    <property type="match status" value="1"/>
</dbReference>
<dbReference type="InterPro" id="IPR002018">
    <property type="entry name" value="CarbesteraseB"/>
</dbReference>
<comment type="caution">
    <text evidence="5">The sequence shown here is derived from an EMBL/GenBank/DDBJ whole genome shotgun (WGS) entry which is preliminary data.</text>
</comment>
<feature type="domain" description="Carboxylesterase type B" evidence="4">
    <location>
        <begin position="31"/>
        <end position="513"/>
    </location>
</feature>
<comment type="similarity">
    <text evidence="1 3">Belongs to the type-B carboxylesterase/lipase family.</text>
</comment>
<dbReference type="Pfam" id="PF00135">
    <property type="entry name" value="COesterase"/>
    <property type="match status" value="1"/>
</dbReference>
<dbReference type="InterPro" id="IPR019819">
    <property type="entry name" value="Carboxylesterase_B_CS"/>
</dbReference>
<dbReference type="EMBL" id="JAJGCB010000015">
    <property type="protein sequence ID" value="KAJ8989201.1"/>
    <property type="molecule type" value="Genomic_DNA"/>
</dbReference>
<dbReference type="GO" id="GO:0052689">
    <property type="term" value="F:carboxylic ester hydrolase activity"/>
    <property type="evidence" value="ECO:0007669"/>
    <property type="project" value="TreeGrafter"/>
</dbReference>
<keyword evidence="3" id="KW-0732">Signal</keyword>
<evidence type="ECO:0000256" key="1">
    <source>
        <dbReference type="ARBA" id="ARBA00005964"/>
    </source>
</evidence>
<sequence>MVLSMALFLLFLLSLAAAVASKETVNLDYASYKGVKQSNGITQWLGMRYAAPPVGNLRFAAPQDPPVVDGVQRADKHGHICIGTGDSPKNPSESEDCLYIDVYAPSHTTVESKLPVYFFIQGGGFNYDANANYDGPGLIAASGHQIVVVTFNYRVGPYGFLASRQIRDAAGASLNNGLKDQRKALEWVRKYIHLFGGDPEHVVLGGDSAGATSVALQLTAFGGRDDGLFVGAALESVSFAPMLTVEESQYQYDNLAARLGCASQPTKTDDDSLACLRSKSTGELQAHNHNIPYPGAHKPPIFMWNPVLDHDFIRNLTYNAFDSGSFVRVPVISGDDTNGGTIFTPRKTSSRSQSETFLHNQFPHLTAEHLQQISELYPNNGPYFPNTGSWWRQVSDAYGDLRYMCPNLFISSTLSRHGLKGNWNYRYNVEDPTQVAQGLGVPHTVELAAIWGPENVRGGVPASYREGKSNAWIVPVMQGYWTSFVRALDPNVHRADGAPVWEEFALSRTEEHWARLLFDKPHTTGMETVSADTRSHCQYFRGIGVEIRQ</sequence>
<name>A0AAN6ERY2_EXODE</name>
<accession>A0AAN6ERY2</accession>
<feature type="chain" id="PRO_5042661905" description="Carboxylic ester hydrolase" evidence="3">
    <location>
        <begin position="22"/>
        <end position="549"/>
    </location>
</feature>
<dbReference type="InterPro" id="IPR029058">
    <property type="entry name" value="AB_hydrolase_fold"/>
</dbReference>
<keyword evidence="2 3" id="KW-0378">Hydrolase</keyword>
<evidence type="ECO:0000313" key="5">
    <source>
        <dbReference type="EMBL" id="KAJ8989201.1"/>
    </source>
</evidence>
<reference evidence="5" key="1">
    <citation type="submission" date="2023-01" db="EMBL/GenBank/DDBJ databases">
        <title>Exophiala dermititidis isolated from Cystic Fibrosis Patient.</title>
        <authorList>
            <person name="Kurbessoian T."/>
            <person name="Crocker A."/>
            <person name="Murante D."/>
            <person name="Hogan D.A."/>
            <person name="Stajich J.E."/>
        </authorList>
    </citation>
    <scope>NUCLEOTIDE SEQUENCE</scope>
    <source>
        <strain evidence="5">Ex8</strain>
    </source>
</reference>
<dbReference type="SUPFAM" id="SSF53474">
    <property type="entry name" value="alpha/beta-Hydrolases"/>
    <property type="match status" value="1"/>
</dbReference>
<dbReference type="InterPro" id="IPR050654">
    <property type="entry name" value="AChE-related_enzymes"/>
</dbReference>
<gene>
    <name evidence="5" type="ORF">HRR80_006925</name>
</gene>
<evidence type="ECO:0000313" key="6">
    <source>
        <dbReference type="Proteomes" id="UP001161757"/>
    </source>
</evidence>
<evidence type="ECO:0000259" key="4">
    <source>
        <dbReference type="Pfam" id="PF00135"/>
    </source>
</evidence>
<dbReference type="AlphaFoldDB" id="A0AAN6ERY2"/>
<evidence type="ECO:0000256" key="2">
    <source>
        <dbReference type="ARBA" id="ARBA00022801"/>
    </source>
</evidence>
<dbReference type="PROSITE" id="PS00941">
    <property type="entry name" value="CARBOXYLESTERASE_B_2"/>
    <property type="match status" value="1"/>
</dbReference>
<dbReference type="PANTHER" id="PTHR43918:SF4">
    <property type="entry name" value="CARBOXYLIC ESTER HYDROLASE"/>
    <property type="match status" value="1"/>
</dbReference>
<dbReference type="PROSITE" id="PS00122">
    <property type="entry name" value="CARBOXYLESTERASE_B_1"/>
    <property type="match status" value="1"/>
</dbReference>
<dbReference type="InterPro" id="IPR019826">
    <property type="entry name" value="Carboxylesterase_B_AS"/>
</dbReference>
<dbReference type="Proteomes" id="UP001161757">
    <property type="component" value="Unassembled WGS sequence"/>
</dbReference>